<feature type="transmembrane region" description="Helical" evidence="1">
    <location>
        <begin position="15"/>
        <end position="36"/>
    </location>
</feature>
<keyword evidence="1" id="KW-0812">Transmembrane</keyword>
<dbReference type="InterPro" id="IPR012902">
    <property type="entry name" value="N_methyl_site"/>
</dbReference>
<gene>
    <name evidence="2" type="ORF">GCM10011444_20440</name>
</gene>
<keyword evidence="1" id="KW-1133">Transmembrane helix</keyword>
<dbReference type="EMBL" id="BMDQ01000002">
    <property type="protein sequence ID" value="GGI57735.1"/>
    <property type="molecule type" value="Genomic_DNA"/>
</dbReference>
<dbReference type="InterPro" id="IPR045584">
    <property type="entry name" value="Pilin-like"/>
</dbReference>
<comment type="caution">
    <text evidence="2">The sequence shown here is derived from an EMBL/GenBank/DDBJ whole genome shotgun (WGS) entry which is preliminary data.</text>
</comment>
<name>A0ABQ2BZ10_9FLAO</name>
<evidence type="ECO:0000313" key="3">
    <source>
        <dbReference type="Proteomes" id="UP000624701"/>
    </source>
</evidence>
<proteinExistence type="predicted"/>
<dbReference type="RefSeq" id="WP_188374645.1">
    <property type="nucleotide sequence ID" value="NZ_BMDQ01000002.1"/>
</dbReference>
<evidence type="ECO:0000313" key="2">
    <source>
        <dbReference type="EMBL" id="GGI57735.1"/>
    </source>
</evidence>
<evidence type="ECO:0008006" key="4">
    <source>
        <dbReference type="Google" id="ProtNLM"/>
    </source>
</evidence>
<dbReference type="SUPFAM" id="SSF54523">
    <property type="entry name" value="Pili subunits"/>
    <property type="match status" value="1"/>
</dbReference>
<keyword evidence="1" id="KW-0472">Membrane</keyword>
<dbReference type="Pfam" id="PF07963">
    <property type="entry name" value="N_methyl"/>
    <property type="match status" value="1"/>
</dbReference>
<evidence type="ECO:0000256" key="1">
    <source>
        <dbReference type="SAM" id="Phobius"/>
    </source>
</evidence>
<dbReference type="Proteomes" id="UP000624701">
    <property type="component" value="Unassembled WGS sequence"/>
</dbReference>
<organism evidence="2 3">
    <name type="scientific">Winogradskyella haliclonae</name>
    <dbReference type="NCBI Taxonomy" id="2048558"/>
    <lineage>
        <taxon>Bacteria</taxon>
        <taxon>Pseudomonadati</taxon>
        <taxon>Bacteroidota</taxon>
        <taxon>Flavobacteriia</taxon>
        <taxon>Flavobacteriales</taxon>
        <taxon>Flavobacteriaceae</taxon>
        <taxon>Winogradskyella</taxon>
    </lineage>
</organism>
<reference evidence="3" key="1">
    <citation type="journal article" date="2019" name="Int. J. Syst. Evol. Microbiol.">
        <title>The Global Catalogue of Microorganisms (GCM) 10K type strain sequencing project: providing services to taxonomists for standard genome sequencing and annotation.</title>
        <authorList>
            <consortium name="The Broad Institute Genomics Platform"/>
            <consortium name="The Broad Institute Genome Sequencing Center for Infectious Disease"/>
            <person name="Wu L."/>
            <person name="Ma J."/>
        </authorList>
    </citation>
    <scope>NUCLEOTIDE SEQUENCE [LARGE SCALE GENOMIC DNA]</scope>
    <source>
        <strain evidence="3">CCM 8681</strain>
    </source>
</reference>
<accession>A0ABQ2BZ10</accession>
<protein>
    <recommendedName>
        <fullName evidence="4">Prepilin-type N-terminal cleavage/methylation domain-containing protein</fullName>
    </recommendedName>
</protein>
<keyword evidence="3" id="KW-1185">Reference proteome</keyword>
<sequence>MTIDNKIKSFTLQELLVTIIITAIVAGMAFSVLNMVQKHMWSIQKHMTANTTLIQLEQSLWIELNRYPIAEYNSQQSVLKLKSEIDSVSYHFSNDYIIKAKDSFNIKLKSKAFYFNGHIANSGSIDALKLTLGKSPNEKTLFVYKRSDANQFIK</sequence>